<gene>
    <name evidence="1" type="ORF">BKA67DRAFT_535877</name>
</gene>
<sequence>MTDSAGLHLLVDSSWHGATFLSSATKIDGDERSSLGWILDRDGNQQGGCKSVAQTGVTPFCRKRQNMVDALRGVAFEATERCPQWSSATDQTHSGYPIDPVTIEIWEVEPALIVQIASGHYFFQNFSQHLAQTQVIDRLVSPFGVDNAVKRALAPGGLVTPNPCTSISYPLGL</sequence>
<keyword evidence="2" id="KW-1185">Reference proteome</keyword>
<reference evidence="1" key="1">
    <citation type="journal article" date="2021" name="Nat. Commun.">
        <title>Genetic determinants of endophytism in the Arabidopsis root mycobiome.</title>
        <authorList>
            <person name="Mesny F."/>
            <person name="Miyauchi S."/>
            <person name="Thiergart T."/>
            <person name="Pickel B."/>
            <person name="Atanasova L."/>
            <person name="Karlsson M."/>
            <person name="Huettel B."/>
            <person name="Barry K.W."/>
            <person name="Haridas S."/>
            <person name="Chen C."/>
            <person name="Bauer D."/>
            <person name="Andreopoulos W."/>
            <person name="Pangilinan J."/>
            <person name="LaButti K."/>
            <person name="Riley R."/>
            <person name="Lipzen A."/>
            <person name="Clum A."/>
            <person name="Drula E."/>
            <person name="Henrissat B."/>
            <person name="Kohler A."/>
            <person name="Grigoriev I.V."/>
            <person name="Martin F.M."/>
            <person name="Hacquard S."/>
        </authorList>
    </citation>
    <scope>NUCLEOTIDE SEQUENCE</scope>
    <source>
        <strain evidence="1">MPI-SDFR-AT-0073</strain>
    </source>
</reference>
<organism evidence="1 2">
    <name type="scientific">Truncatella angustata</name>
    <dbReference type="NCBI Taxonomy" id="152316"/>
    <lineage>
        <taxon>Eukaryota</taxon>
        <taxon>Fungi</taxon>
        <taxon>Dikarya</taxon>
        <taxon>Ascomycota</taxon>
        <taxon>Pezizomycotina</taxon>
        <taxon>Sordariomycetes</taxon>
        <taxon>Xylariomycetidae</taxon>
        <taxon>Amphisphaeriales</taxon>
        <taxon>Sporocadaceae</taxon>
        <taxon>Truncatella</taxon>
    </lineage>
</organism>
<protein>
    <submittedName>
        <fullName evidence="1">Uncharacterized protein</fullName>
    </submittedName>
</protein>
<evidence type="ECO:0000313" key="2">
    <source>
        <dbReference type="Proteomes" id="UP000758603"/>
    </source>
</evidence>
<comment type="caution">
    <text evidence="1">The sequence shown here is derived from an EMBL/GenBank/DDBJ whole genome shotgun (WGS) entry which is preliminary data.</text>
</comment>
<dbReference type="RefSeq" id="XP_045958831.1">
    <property type="nucleotide sequence ID" value="XM_046100075.1"/>
</dbReference>
<dbReference type="Proteomes" id="UP000758603">
    <property type="component" value="Unassembled WGS sequence"/>
</dbReference>
<accession>A0A9P8ZZ07</accession>
<proteinExistence type="predicted"/>
<dbReference type="GeneID" id="70128967"/>
<dbReference type="AlphaFoldDB" id="A0A9P8ZZ07"/>
<dbReference type="EMBL" id="JAGPXC010000004">
    <property type="protein sequence ID" value="KAH6654561.1"/>
    <property type="molecule type" value="Genomic_DNA"/>
</dbReference>
<name>A0A9P8ZZ07_9PEZI</name>
<evidence type="ECO:0000313" key="1">
    <source>
        <dbReference type="EMBL" id="KAH6654561.1"/>
    </source>
</evidence>